<keyword evidence="2" id="KW-1185">Reference proteome</keyword>
<dbReference type="AlphaFoldDB" id="A0A931F8M5"/>
<accession>A0A931F8M5</accession>
<organism evidence="1 2">
    <name type="scientific">Enterococcus lacertideformus</name>
    <dbReference type="NCBI Taxonomy" id="2771493"/>
    <lineage>
        <taxon>Bacteria</taxon>
        <taxon>Bacillati</taxon>
        <taxon>Bacillota</taxon>
        <taxon>Bacilli</taxon>
        <taxon>Lactobacillales</taxon>
        <taxon>Enterococcaceae</taxon>
        <taxon>Enterococcus</taxon>
    </lineage>
</organism>
<sequence length="392" mass="45967">MDDFERKFLMLALALGLGNACDFKVVGEEGKKNYQLLFSTLIKMIENDQHEFFIDKAKKTEIISSLKRTIDFYNTNSPKELQQLIESMNKNTSSNFMIIPTYINLEKYDHVYSLILYQKEDHCVVTMVDKLGIGSGEYSNGAFSKIKAENLYALSEFLFLTKFEYHKNSNYNLSEIIYQLGEGKYDREYLNLTMNGYKGVQNRPVVEILASLKTALYNYQVNIFDHTTNLDLMGTALETEDVYLKPKIGGAEEFYRHLFNAFKEETQRYNQAFEHAFNYYLQRKLEKKEISKDPNFSEKKFTIAYAKNFAEDPNTPESFKMSQMDNQRTFRVFSSEEEPNLKETLDVLSFDWKFSQQNKDKEKQRLAELVQEANKETKSTVMKKSEMFSIQR</sequence>
<name>A0A931F8M5_9ENTE</name>
<proteinExistence type="predicted"/>
<evidence type="ECO:0000313" key="1">
    <source>
        <dbReference type="EMBL" id="MBF8807989.1"/>
    </source>
</evidence>
<comment type="caution">
    <text evidence="1">The sequence shown here is derived from an EMBL/GenBank/DDBJ whole genome shotgun (WGS) entry which is preliminary data.</text>
</comment>
<dbReference type="Proteomes" id="UP000637757">
    <property type="component" value="Unassembled WGS sequence"/>
</dbReference>
<reference evidence="1" key="1">
    <citation type="submission" date="2020-09" db="EMBL/GenBank/DDBJ databases">
        <title>Genomic insights into the novelty and pathogenicity of a unique biofilm-forming Enterococcus sp. bacteria (Enterococcus lacertideformus) identified in reptiles.</title>
        <authorList>
            <person name="Agius J.E."/>
            <person name="Phalen D.N."/>
            <person name="Rose K."/>
            <person name="Eden J.-S."/>
        </authorList>
    </citation>
    <scope>NUCLEOTIDE SEQUENCE</scope>
    <source>
        <strain evidence="1">PHRS 0518</strain>
    </source>
</reference>
<protein>
    <submittedName>
        <fullName evidence="1">Uncharacterized protein</fullName>
    </submittedName>
</protein>
<evidence type="ECO:0000313" key="2">
    <source>
        <dbReference type="Proteomes" id="UP000637757"/>
    </source>
</evidence>
<gene>
    <name evidence="1" type="ORF">IC227_06125</name>
</gene>
<dbReference type="EMBL" id="JADAKE010000016">
    <property type="protein sequence ID" value="MBF8807989.1"/>
    <property type="molecule type" value="Genomic_DNA"/>
</dbReference>